<evidence type="ECO:0000313" key="1">
    <source>
        <dbReference type="EMBL" id="MCQ0971791.1"/>
    </source>
</evidence>
<gene>
    <name evidence="1" type="ORF">MLD63_15320</name>
</gene>
<keyword evidence="2" id="KW-1185">Reference proteome</keyword>
<name>A0ABT1MY40_9RHOB</name>
<evidence type="ECO:0000313" key="2">
    <source>
        <dbReference type="Proteomes" id="UP001203945"/>
    </source>
</evidence>
<comment type="caution">
    <text evidence="1">The sequence shown here is derived from an EMBL/GenBank/DDBJ whole genome shotgun (WGS) entry which is preliminary data.</text>
</comment>
<dbReference type="RefSeq" id="WP_255330800.1">
    <property type="nucleotide sequence ID" value="NZ_JAKZEU010000006.1"/>
</dbReference>
<sequence>MRDDPARVVAVLLRLFGPAPSLPLADEGDLFDGCFTALLDCEAPVALSPFSALRRGGFSALAVELSDLTCGFSAASPGFAALSARPTLRRETLVVLAMMRLPPYAL</sequence>
<organism evidence="1 2">
    <name type="scientific">Paracoccus albicereus</name>
    <dbReference type="NCBI Taxonomy" id="2922394"/>
    <lineage>
        <taxon>Bacteria</taxon>
        <taxon>Pseudomonadati</taxon>
        <taxon>Pseudomonadota</taxon>
        <taxon>Alphaproteobacteria</taxon>
        <taxon>Rhodobacterales</taxon>
        <taxon>Paracoccaceae</taxon>
        <taxon>Paracoccus</taxon>
    </lineage>
</organism>
<reference evidence="1 2" key="1">
    <citation type="submission" date="2022-03" db="EMBL/GenBank/DDBJ databases">
        <authorList>
            <person name="He Y."/>
        </authorList>
    </citation>
    <scope>NUCLEOTIDE SEQUENCE [LARGE SCALE GENOMIC DNA]</scope>
    <source>
        <strain evidence="1 2">TK19116</strain>
    </source>
</reference>
<dbReference type="EMBL" id="JAKZEU010000006">
    <property type="protein sequence ID" value="MCQ0971791.1"/>
    <property type="molecule type" value="Genomic_DNA"/>
</dbReference>
<protein>
    <submittedName>
        <fullName evidence="1">Uncharacterized protein</fullName>
    </submittedName>
</protein>
<dbReference type="Proteomes" id="UP001203945">
    <property type="component" value="Unassembled WGS sequence"/>
</dbReference>
<accession>A0ABT1MY40</accession>
<proteinExistence type="predicted"/>